<dbReference type="EMBL" id="RHQL01000010">
    <property type="protein sequence ID" value="RRV08832.1"/>
    <property type="molecule type" value="Genomic_DNA"/>
</dbReference>
<reference evidence="1 2" key="1">
    <citation type="submission" date="2018-10" db="EMBL/GenBank/DDBJ databases">
        <title>Transmission dynamics of multidrug resistant bacteria on intensive care unit surfaces.</title>
        <authorList>
            <person name="D'Souza A.W."/>
            <person name="Potter R.F."/>
            <person name="Wallace M."/>
            <person name="Shupe A."/>
            <person name="Patel S."/>
            <person name="Sun S."/>
            <person name="Gul D."/>
            <person name="Kwon J.H."/>
            <person name="Andleeb S."/>
            <person name="Burnham C.-A.D."/>
            <person name="Dantas G."/>
        </authorList>
    </citation>
    <scope>NUCLEOTIDE SEQUENCE [LARGE SCALE GENOMIC DNA]</scope>
    <source>
        <strain evidence="1 2">PX_177</strain>
    </source>
</reference>
<organism evidence="1 2">
    <name type="scientific">Stutzerimonas xanthomarina</name>
    <dbReference type="NCBI Taxonomy" id="271420"/>
    <lineage>
        <taxon>Bacteria</taxon>
        <taxon>Pseudomonadati</taxon>
        <taxon>Pseudomonadota</taxon>
        <taxon>Gammaproteobacteria</taxon>
        <taxon>Pseudomonadales</taxon>
        <taxon>Pseudomonadaceae</taxon>
        <taxon>Stutzerimonas</taxon>
    </lineage>
</organism>
<evidence type="ECO:0000313" key="2">
    <source>
        <dbReference type="Proteomes" id="UP000276506"/>
    </source>
</evidence>
<dbReference type="RefSeq" id="WP_125877969.1">
    <property type="nucleotide sequence ID" value="NZ_RHQL01000010.1"/>
</dbReference>
<comment type="caution">
    <text evidence="1">The sequence shown here is derived from an EMBL/GenBank/DDBJ whole genome shotgun (WGS) entry which is preliminary data.</text>
</comment>
<protein>
    <submittedName>
        <fullName evidence="1">Uncharacterized protein</fullName>
    </submittedName>
</protein>
<proteinExistence type="predicted"/>
<accession>A0A3R8W789</accession>
<dbReference type="AlphaFoldDB" id="A0A3R8W789"/>
<dbReference type="Proteomes" id="UP000276506">
    <property type="component" value="Unassembled WGS sequence"/>
</dbReference>
<name>A0A3R8W789_9GAMM</name>
<evidence type="ECO:0000313" key="1">
    <source>
        <dbReference type="EMBL" id="RRV08832.1"/>
    </source>
</evidence>
<gene>
    <name evidence="1" type="ORF">EGJ28_16330</name>
</gene>
<sequence length="143" mass="14976">MQSVNSKSLGMKSSFCPVTNEPSPNATRSFGSAFHISYNPRSAGYGSDTTAIVLQDRVFFVLKGDHAGALCKVAAEEGAKGCADYFAQNIDRASDLSEHLMATGLSNDPFALGPTALEVLGQEGVDRIATAAKAQMDSRAAAQ</sequence>